<keyword evidence="3" id="KW-1185">Reference proteome</keyword>
<dbReference type="PANTHER" id="PTHR33531:SF7">
    <property type="entry name" value="HYPOTHETICAL MEMBRANE PROTEIN, CONSERVED"/>
    <property type="match status" value="1"/>
</dbReference>
<organism evidence="2 3">
    <name type="scientific">Kosmotoga pacifica</name>
    <dbReference type="NCBI Taxonomy" id="1330330"/>
    <lineage>
        <taxon>Bacteria</taxon>
        <taxon>Thermotogati</taxon>
        <taxon>Thermotogota</taxon>
        <taxon>Thermotogae</taxon>
        <taxon>Kosmotogales</taxon>
        <taxon>Kosmotogaceae</taxon>
        <taxon>Kosmotoga</taxon>
    </lineage>
</organism>
<evidence type="ECO:0000313" key="3">
    <source>
        <dbReference type="Proteomes" id="UP000035159"/>
    </source>
</evidence>
<dbReference type="Proteomes" id="UP000035159">
    <property type="component" value="Chromosome"/>
</dbReference>
<dbReference type="Gene3D" id="1.20.1260.10">
    <property type="match status" value="1"/>
</dbReference>
<dbReference type="InterPro" id="IPR012347">
    <property type="entry name" value="Ferritin-like"/>
</dbReference>
<reference evidence="2 3" key="1">
    <citation type="submission" date="2015-04" db="EMBL/GenBank/DDBJ databases">
        <title>Complete Genome Sequence of Kosmotoga pacifica SLHLJ1.</title>
        <authorList>
            <person name="Jiang L.J."/>
            <person name="Shao Z.Z."/>
            <person name="Jebbar M."/>
        </authorList>
    </citation>
    <scope>NUCLEOTIDE SEQUENCE [LARGE SCALE GENOMIC DNA]</scope>
    <source>
        <strain evidence="2 3">SLHLJ1</strain>
    </source>
</reference>
<dbReference type="GO" id="GO:0046872">
    <property type="term" value="F:metal ion binding"/>
    <property type="evidence" value="ECO:0007669"/>
    <property type="project" value="InterPro"/>
</dbReference>
<feature type="domain" description="Rubrerythrin diiron-binding" evidence="1">
    <location>
        <begin position="5"/>
        <end position="142"/>
    </location>
</feature>
<dbReference type="RefSeq" id="WP_047754304.1">
    <property type="nucleotide sequence ID" value="NZ_CASWEU010000010.1"/>
</dbReference>
<dbReference type="InterPro" id="IPR009078">
    <property type="entry name" value="Ferritin-like_SF"/>
</dbReference>
<evidence type="ECO:0000313" key="2">
    <source>
        <dbReference type="EMBL" id="AKI97170.1"/>
    </source>
</evidence>
<accession>A0A0G2Z6E5</accession>
<protein>
    <recommendedName>
        <fullName evidence="1">Rubrerythrin diiron-binding domain-containing protein</fullName>
    </recommendedName>
</protein>
<proteinExistence type="predicted"/>
<dbReference type="Pfam" id="PF02915">
    <property type="entry name" value="Rubrerythrin"/>
    <property type="match status" value="1"/>
</dbReference>
<dbReference type="SUPFAM" id="SSF47240">
    <property type="entry name" value="Ferritin-like"/>
    <property type="match status" value="1"/>
</dbReference>
<gene>
    <name evidence="2" type="ORF">IX53_04360</name>
</gene>
<dbReference type="GO" id="GO:0016491">
    <property type="term" value="F:oxidoreductase activity"/>
    <property type="evidence" value="ECO:0007669"/>
    <property type="project" value="InterPro"/>
</dbReference>
<dbReference type="EMBL" id="CP011232">
    <property type="protein sequence ID" value="AKI97170.1"/>
    <property type="molecule type" value="Genomic_DNA"/>
</dbReference>
<dbReference type="PANTHER" id="PTHR33531">
    <property type="entry name" value="RUBRERYTHRIN SUBFAMILY"/>
    <property type="match status" value="1"/>
</dbReference>
<dbReference type="OrthoDB" id="37405at2"/>
<evidence type="ECO:0000259" key="1">
    <source>
        <dbReference type="Pfam" id="PF02915"/>
    </source>
</evidence>
<dbReference type="CDD" id="cd01045">
    <property type="entry name" value="Ferritin_like_AB"/>
    <property type="match status" value="1"/>
</dbReference>
<name>A0A0G2Z6E5_9BACT</name>
<dbReference type="AlphaFoldDB" id="A0A0G2Z6E5"/>
<dbReference type="KEGG" id="kpf:IX53_04360"/>
<dbReference type="InterPro" id="IPR003251">
    <property type="entry name" value="Rr_diiron-bd_dom"/>
</dbReference>
<dbReference type="PATRIC" id="fig|1330330.3.peg.874"/>
<sequence length="149" mass="17405">MGITKLLEIAIGIEKKGYSYYTKLANRSSGYNKVLFKRLAEKEKEHMKCFHDLIKEYKDESGSSAAYEIEDVDLLKSLAEISVFPLENAEKLSDDLGKAIKIVVQIEEGSIEFYWRLIEYIPKKNLLERIIKEEEKHLKELLEVFHDYV</sequence>